<feature type="region of interest" description="Disordered" evidence="1">
    <location>
        <begin position="1"/>
        <end position="20"/>
    </location>
</feature>
<comment type="caution">
    <text evidence="2">The sequence shown here is derived from an EMBL/GenBank/DDBJ whole genome shotgun (WGS) entry which is preliminary data.</text>
</comment>
<dbReference type="EMBL" id="JAGGMS010000001">
    <property type="protein sequence ID" value="MBP2182898.1"/>
    <property type="molecule type" value="Genomic_DNA"/>
</dbReference>
<dbReference type="Proteomes" id="UP000741013">
    <property type="component" value="Unassembled WGS sequence"/>
</dbReference>
<evidence type="ECO:0000256" key="1">
    <source>
        <dbReference type="SAM" id="MobiDB-lite"/>
    </source>
</evidence>
<evidence type="ECO:0000313" key="3">
    <source>
        <dbReference type="Proteomes" id="UP000741013"/>
    </source>
</evidence>
<keyword evidence="3" id="KW-1185">Reference proteome</keyword>
<dbReference type="RefSeq" id="WP_209666136.1">
    <property type="nucleotide sequence ID" value="NZ_JAGGMS010000001.1"/>
</dbReference>
<reference evidence="2 3" key="1">
    <citation type="submission" date="2021-03" db="EMBL/GenBank/DDBJ databases">
        <title>Sequencing the genomes of 1000 actinobacteria strains.</title>
        <authorList>
            <person name="Klenk H.-P."/>
        </authorList>
    </citation>
    <scope>NUCLEOTIDE SEQUENCE [LARGE SCALE GENOMIC DNA]</scope>
    <source>
        <strain evidence="2 3">DSM 45510</strain>
    </source>
</reference>
<protein>
    <submittedName>
        <fullName evidence="2">Uncharacterized protein</fullName>
    </submittedName>
</protein>
<proteinExistence type="predicted"/>
<accession>A0ABS4PTZ1</accession>
<name>A0ABS4PTZ1_9PSEU</name>
<evidence type="ECO:0000313" key="2">
    <source>
        <dbReference type="EMBL" id="MBP2182898.1"/>
    </source>
</evidence>
<organism evidence="2 3">
    <name type="scientific">Amycolatopsis magusensis</name>
    <dbReference type="NCBI Taxonomy" id="882444"/>
    <lineage>
        <taxon>Bacteria</taxon>
        <taxon>Bacillati</taxon>
        <taxon>Actinomycetota</taxon>
        <taxon>Actinomycetes</taxon>
        <taxon>Pseudonocardiales</taxon>
        <taxon>Pseudonocardiaceae</taxon>
        <taxon>Amycolatopsis</taxon>
    </lineage>
</organism>
<gene>
    <name evidence="2" type="ORF">JOM49_004424</name>
</gene>
<sequence>MTDTGTAVATADPPLPPDAVRFLPDPARSVPTTMPPEAWGLVMIAARTQDTPATEASLADPAAAHAAPTDLLAGMWLNHQPPPETHRGDLVLRLNPPTDDDRSHTELLTVSNGEWRCAHALTPIPAHWPRTLASSVSLHLLNQANRALHESGNNPVKERTR</sequence>